<dbReference type="PANTHER" id="PTHR14096:SF28">
    <property type="entry name" value="APOLIPOPROTEIN L, 1-RELATED"/>
    <property type="match status" value="1"/>
</dbReference>
<feature type="transmembrane region" description="Helical" evidence="2">
    <location>
        <begin position="71"/>
        <end position="90"/>
    </location>
</feature>
<sequence>MASRPSEIVRREKDLPVFDDEVGLVPEAPACERAHDRHTVWAENREELIKRVFAIAAELDSLKRGCDVSTVVGSTVGIGAGATVIGGLILAPPVAIAGLVVGSIAAVSNVTTCLVKVGMIKKRAKEVLELVNADEALHAVFLVHLEELLK</sequence>
<dbReference type="GO" id="GO:0016020">
    <property type="term" value="C:membrane"/>
    <property type="evidence" value="ECO:0007669"/>
    <property type="project" value="TreeGrafter"/>
</dbReference>
<keyword evidence="2" id="KW-0472">Membrane</keyword>
<dbReference type="GO" id="GO:0005576">
    <property type="term" value="C:extracellular region"/>
    <property type="evidence" value="ECO:0007669"/>
    <property type="project" value="InterPro"/>
</dbReference>
<feature type="non-terminal residue" evidence="3">
    <location>
        <position position="150"/>
    </location>
</feature>
<dbReference type="AlphaFoldDB" id="A0AAN5C9Z7"/>
<dbReference type="GO" id="GO:0042157">
    <property type="term" value="P:lipoprotein metabolic process"/>
    <property type="evidence" value="ECO:0007669"/>
    <property type="project" value="InterPro"/>
</dbReference>
<keyword evidence="4" id="KW-1185">Reference proteome</keyword>
<comment type="similarity">
    <text evidence="1">Belongs to the apolipoprotein L family.</text>
</comment>
<accession>A0AAN5C9Z7</accession>
<name>A0AAN5C9Z7_9BILA</name>
<keyword evidence="2" id="KW-1133">Transmembrane helix</keyword>
<protein>
    <submittedName>
        <fullName evidence="3">Uncharacterized protein</fullName>
    </submittedName>
</protein>
<keyword evidence="2" id="KW-0812">Transmembrane</keyword>
<proteinExistence type="inferred from homology"/>
<dbReference type="PANTHER" id="PTHR14096">
    <property type="entry name" value="APOLIPOPROTEIN L"/>
    <property type="match status" value="1"/>
</dbReference>
<dbReference type="Pfam" id="PF05461">
    <property type="entry name" value="ApoL"/>
    <property type="match status" value="1"/>
</dbReference>
<dbReference type="InterPro" id="IPR008405">
    <property type="entry name" value="ApoL"/>
</dbReference>
<evidence type="ECO:0000256" key="1">
    <source>
        <dbReference type="ARBA" id="ARBA00010090"/>
    </source>
</evidence>
<dbReference type="GO" id="GO:0008289">
    <property type="term" value="F:lipid binding"/>
    <property type="evidence" value="ECO:0007669"/>
    <property type="project" value="InterPro"/>
</dbReference>
<evidence type="ECO:0000313" key="3">
    <source>
        <dbReference type="EMBL" id="GMR34369.1"/>
    </source>
</evidence>
<organism evidence="3 4">
    <name type="scientific">Pristionchus mayeri</name>
    <dbReference type="NCBI Taxonomy" id="1317129"/>
    <lineage>
        <taxon>Eukaryota</taxon>
        <taxon>Metazoa</taxon>
        <taxon>Ecdysozoa</taxon>
        <taxon>Nematoda</taxon>
        <taxon>Chromadorea</taxon>
        <taxon>Rhabditida</taxon>
        <taxon>Rhabditina</taxon>
        <taxon>Diplogasteromorpha</taxon>
        <taxon>Diplogasteroidea</taxon>
        <taxon>Neodiplogasteridae</taxon>
        <taxon>Pristionchus</taxon>
    </lineage>
</organism>
<comment type="caution">
    <text evidence="3">The sequence shown here is derived from an EMBL/GenBank/DDBJ whole genome shotgun (WGS) entry which is preliminary data.</text>
</comment>
<dbReference type="GO" id="GO:0006869">
    <property type="term" value="P:lipid transport"/>
    <property type="evidence" value="ECO:0007669"/>
    <property type="project" value="InterPro"/>
</dbReference>
<dbReference type="Proteomes" id="UP001328107">
    <property type="component" value="Unassembled WGS sequence"/>
</dbReference>
<feature type="transmembrane region" description="Helical" evidence="2">
    <location>
        <begin position="96"/>
        <end position="115"/>
    </location>
</feature>
<evidence type="ECO:0000313" key="4">
    <source>
        <dbReference type="Proteomes" id="UP001328107"/>
    </source>
</evidence>
<reference evidence="4" key="1">
    <citation type="submission" date="2022-10" db="EMBL/GenBank/DDBJ databases">
        <title>Genome assembly of Pristionchus species.</title>
        <authorList>
            <person name="Yoshida K."/>
            <person name="Sommer R.J."/>
        </authorList>
    </citation>
    <scope>NUCLEOTIDE SEQUENCE [LARGE SCALE GENOMIC DNA]</scope>
    <source>
        <strain evidence="4">RS5460</strain>
    </source>
</reference>
<evidence type="ECO:0000256" key="2">
    <source>
        <dbReference type="SAM" id="Phobius"/>
    </source>
</evidence>
<gene>
    <name evidence="3" type="ORF">PMAYCL1PPCAC_04564</name>
</gene>
<dbReference type="EMBL" id="BTRK01000002">
    <property type="protein sequence ID" value="GMR34369.1"/>
    <property type="molecule type" value="Genomic_DNA"/>
</dbReference>